<dbReference type="Proteomes" id="UP000681722">
    <property type="component" value="Unassembled WGS sequence"/>
</dbReference>
<dbReference type="SUPFAM" id="SSF50249">
    <property type="entry name" value="Nucleic acid-binding proteins"/>
    <property type="match status" value="1"/>
</dbReference>
<dbReference type="Proteomes" id="UP000663829">
    <property type="component" value="Unassembled WGS sequence"/>
</dbReference>
<dbReference type="Pfam" id="PF00579">
    <property type="entry name" value="tRNA-synt_1b"/>
    <property type="match status" value="1"/>
</dbReference>
<dbReference type="Gene3D" id="3.40.50.300">
    <property type="entry name" value="P-loop containing nucleotide triphosphate hydrolases"/>
    <property type="match status" value="2"/>
</dbReference>
<evidence type="ECO:0000256" key="7">
    <source>
        <dbReference type="ARBA" id="ARBA00022741"/>
    </source>
</evidence>
<comment type="caution">
    <text evidence="17">The sequence shown here is derived from an EMBL/GenBank/DDBJ whole genome shotgun (WGS) entry which is preliminary data.</text>
</comment>
<dbReference type="SUPFAM" id="SSF52540">
    <property type="entry name" value="P-loop containing nucleoside triphosphate hydrolases"/>
    <property type="match status" value="1"/>
</dbReference>
<accession>A0A813NVJ3</accession>
<keyword evidence="19" id="KW-1185">Reference proteome</keyword>
<dbReference type="NCBIfam" id="TIGR00234">
    <property type="entry name" value="tyrS"/>
    <property type="match status" value="1"/>
</dbReference>
<feature type="domain" description="TRNA-binding" evidence="16">
    <location>
        <begin position="372"/>
        <end position="475"/>
    </location>
</feature>
<dbReference type="FunFam" id="1.10.240.10:FF:000004">
    <property type="entry name" value="Tyrosine--tRNA ligase"/>
    <property type="match status" value="1"/>
</dbReference>
<evidence type="ECO:0000256" key="6">
    <source>
        <dbReference type="ARBA" id="ARBA00022598"/>
    </source>
</evidence>
<dbReference type="CDD" id="cd02799">
    <property type="entry name" value="tRNA_bind_EMAP-II_like"/>
    <property type="match status" value="1"/>
</dbReference>
<evidence type="ECO:0000256" key="9">
    <source>
        <dbReference type="ARBA" id="ARBA00022884"/>
    </source>
</evidence>
<dbReference type="GO" id="GO:0006437">
    <property type="term" value="P:tyrosyl-tRNA aminoacylation"/>
    <property type="evidence" value="ECO:0007669"/>
    <property type="project" value="InterPro"/>
</dbReference>
<dbReference type="InterPro" id="IPR014729">
    <property type="entry name" value="Rossmann-like_a/b/a_fold"/>
</dbReference>
<dbReference type="GO" id="GO:0000049">
    <property type="term" value="F:tRNA binding"/>
    <property type="evidence" value="ECO:0007669"/>
    <property type="project" value="UniProtKB-UniRule"/>
</dbReference>
<dbReference type="NCBIfam" id="NF006330">
    <property type="entry name" value="PRK08560.1"/>
    <property type="match status" value="1"/>
</dbReference>
<sequence>MAQAITSSQKYDLITRNLKEWLGDAKLKSILNERDLKVYWGTATTGKPHIAYFVPMLKIADFLNAGCEVTILFADLHAYLDNMKAPWELLALRTQYYEKIIKTMLKSIGVPLEKLRFIRGTDYQLSREYTLDVYRLTSLVTIHDAKKAGAEVVKQVDNPALSGLLYPGLQALDEEYLKVDAQFGGIDQRKIFTFAEENLPSLGYQKRIHLMNEMVPGLMGDKMSASVADSKIDLLDSPEEVTKKLRKAFCEPGKVEKNGVLAFCQHVIFPLLKQKDFIVEHSEKSDSSVTFSNYADLERAFVDQKIHPSELKPAVTNYINKLLKPIREEFDTAEMRKLTESAYPVKNTPHQTAGNTTSTAAATNNIVTHQLSPALLDLRIGKIVSVKKHPEADKLYVETVDLGEGKHRTVVSGLADCIPMEELENRTAVFLCNLKPAKLKGIESEAMLMCGSNENPRVVELLTPPSDCEIGEQLTIEGHNHNEQSQPPIFQELNPKKKIWETLQVDFRVSSNGTAEWKYMPLLAKNGQKIRLKIVIMNIFSKKELELELKPFVDEEKFSWLDPNLHDRQVFTHDLDIDKLFTIESLSDEYDLVADRNLCTGEIVGLREISIKSKPVSNQNLDDDPKFWPNEILKPAQISCPCLPEPIVQQEQDLETVMNHPTDDNTSDVLLTHLATEDGLGMELPSTIKSFRPGFDELNRPILIETVLQSWKKDLDDIAIQSSYQFEQKRINNINIDVFAKKNQNDIFDTLTTTTLPELKFQSLNKSHFFPLLQETKAEQHLKRTYAIELNPSEKIGDFKLRVPNPAIQYPFELDTFQKQAILRLENNESVFVAAHTSAGTYILRFSHCYRIYLYIFILGKTVVAEYAIALAQSHGTKAFYTSPIKALSNQKYCDFKKRSDDVGLLTGDIQINHDASCLIMTTEILR</sequence>
<dbReference type="InterPro" id="IPR050489">
    <property type="entry name" value="Tyr-tRNA_synthase"/>
</dbReference>
<dbReference type="GO" id="GO:0005524">
    <property type="term" value="F:ATP binding"/>
    <property type="evidence" value="ECO:0007669"/>
    <property type="project" value="UniProtKB-KW"/>
</dbReference>
<dbReference type="InterPro" id="IPR027417">
    <property type="entry name" value="P-loop_NTPase"/>
</dbReference>
<evidence type="ECO:0000313" key="17">
    <source>
        <dbReference type="EMBL" id="CAF0742062.1"/>
    </source>
</evidence>
<keyword evidence="6 15" id="KW-0436">Ligase</keyword>
<dbReference type="EC" id="6.1.1.1" evidence="15"/>
<evidence type="ECO:0000259" key="16">
    <source>
        <dbReference type="PROSITE" id="PS50886"/>
    </source>
</evidence>
<organism evidence="17 19">
    <name type="scientific">Didymodactylos carnosus</name>
    <dbReference type="NCBI Taxonomy" id="1234261"/>
    <lineage>
        <taxon>Eukaryota</taxon>
        <taxon>Metazoa</taxon>
        <taxon>Spiralia</taxon>
        <taxon>Gnathifera</taxon>
        <taxon>Rotifera</taxon>
        <taxon>Eurotatoria</taxon>
        <taxon>Bdelloidea</taxon>
        <taxon>Philodinida</taxon>
        <taxon>Philodinidae</taxon>
        <taxon>Didymodactylos</taxon>
    </lineage>
</organism>
<dbReference type="InterPro" id="IPR002547">
    <property type="entry name" value="tRNA-bd_dom"/>
</dbReference>
<comment type="catalytic activity">
    <reaction evidence="13">
        <text>tRNA(Tyr) + L-tyrosine + ATP = L-tyrosyl-tRNA(Tyr) + AMP + diphosphate + H(+)</text>
        <dbReference type="Rhea" id="RHEA:10220"/>
        <dbReference type="Rhea" id="RHEA-COMP:9706"/>
        <dbReference type="Rhea" id="RHEA-COMP:9707"/>
        <dbReference type="ChEBI" id="CHEBI:15378"/>
        <dbReference type="ChEBI" id="CHEBI:30616"/>
        <dbReference type="ChEBI" id="CHEBI:33019"/>
        <dbReference type="ChEBI" id="CHEBI:58315"/>
        <dbReference type="ChEBI" id="CHEBI:78442"/>
        <dbReference type="ChEBI" id="CHEBI:78536"/>
        <dbReference type="ChEBI" id="CHEBI:456215"/>
        <dbReference type="EC" id="6.1.1.1"/>
    </reaction>
    <physiologicalReaction direction="left-to-right" evidence="13">
        <dbReference type="Rhea" id="RHEA:10221"/>
    </physiologicalReaction>
</comment>
<evidence type="ECO:0000256" key="8">
    <source>
        <dbReference type="ARBA" id="ARBA00022840"/>
    </source>
</evidence>
<reference evidence="17" key="1">
    <citation type="submission" date="2021-02" db="EMBL/GenBank/DDBJ databases">
        <authorList>
            <person name="Nowell W R."/>
        </authorList>
    </citation>
    <scope>NUCLEOTIDE SEQUENCE</scope>
</reference>
<dbReference type="GO" id="GO:0004831">
    <property type="term" value="F:tyrosine-tRNA ligase activity"/>
    <property type="evidence" value="ECO:0007669"/>
    <property type="project" value="UniProtKB-EC"/>
</dbReference>
<dbReference type="PANTHER" id="PTHR46264">
    <property type="entry name" value="TYROSINE-TRNA LIGASE"/>
    <property type="match status" value="1"/>
</dbReference>
<dbReference type="OrthoDB" id="197206at2759"/>
<dbReference type="FunFam" id="3.40.50.620:FF:000040">
    <property type="entry name" value="Tyrosine--tRNA ligase"/>
    <property type="match status" value="1"/>
</dbReference>
<comment type="subcellular location">
    <subcellularLocation>
        <location evidence="2">Cytoplasm</location>
    </subcellularLocation>
    <subcellularLocation>
        <location evidence="1">Nucleus</location>
    </subcellularLocation>
</comment>
<evidence type="ECO:0000256" key="14">
    <source>
        <dbReference type="PROSITE-ProRule" id="PRU00209"/>
    </source>
</evidence>
<dbReference type="SUPFAM" id="SSF52374">
    <property type="entry name" value="Nucleotidylyl transferase"/>
    <property type="match status" value="1"/>
</dbReference>
<dbReference type="CDD" id="cd00805">
    <property type="entry name" value="TyrRS_core"/>
    <property type="match status" value="1"/>
</dbReference>
<gene>
    <name evidence="17" type="ORF">GPM918_LOCUS325</name>
    <name evidence="18" type="ORF">SRO942_LOCUS326</name>
</gene>
<dbReference type="InterPro" id="IPR012340">
    <property type="entry name" value="NA-bd_OB-fold"/>
</dbReference>
<dbReference type="GO" id="GO:0005737">
    <property type="term" value="C:cytoplasm"/>
    <property type="evidence" value="ECO:0007669"/>
    <property type="project" value="UniProtKB-SubCell"/>
</dbReference>
<keyword evidence="7 15" id="KW-0547">Nucleotide-binding</keyword>
<evidence type="ECO:0000256" key="3">
    <source>
        <dbReference type="ARBA" id="ARBA00005594"/>
    </source>
</evidence>
<dbReference type="Pfam" id="PF01588">
    <property type="entry name" value="tRNA_bind"/>
    <property type="match status" value="1"/>
</dbReference>
<dbReference type="Gene3D" id="1.10.240.10">
    <property type="entry name" value="Tyrosyl-Transfer RNA Synthetase"/>
    <property type="match status" value="1"/>
</dbReference>
<evidence type="ECO:0000256" key="11">
    <source>
        <dbReference type="ARBA" id="ARBA00023146"/>
    </source>
</evidence>
<dbReference type="EMBL" id="CAJNOQ010000023">
    <property type="protein sequence ID" value="CAF0742062.1"/>
    <property type="molecule type" value="Genomic_DNA"/>
</dbReference>
<protein>
    <recommendedName>
        <fullName evidence="15">Tyrosine--tRNA ligase</fullName>
        <ecNumber evidence="15">6.1.1.1</ecNumber>
    </recommendedName>
    <alternativeName>
        <fullName evidence="15">Tyrosyl-tRNA synthetase</fullName>
    </alternativeName>
</protein>
<evidence type="ECO:0000256" key="2">
    <source>
        <dbReference type="ARBA" id="ARBA00004496"/>
    </source>
</evidence>
<dbReference type="PRINTS" id="PR01040">
    <property type="entry name" value="TRNASYNTHTYR"/>
</dbReference>
<dbReference type="Gene3D" id="2.40.50.140">
    <property type="entry name" value="Nucleic acid-binding proteins"/>
    <property type="match status" value="1"/>
</dbReference>
<dbReference type="Gene3D" id="3.40.50.620">
    <property type="entry name" value="HUPs"/>
    <property type="match status" value="1"/>
</dbReference>
<keyword evidence="8 15" id="KW-0067">ATP-binding</keyword>
<evidence type="ECO:0000256" key="4">
    <source>
        <dbReference type="ARBA" id="ARBA00022490"/>
    </source>
</evidence>
<keyword evidence="11 15" id="KW-0030">Aminoacyl-tRNA synthetase</keyword>
<evidence type="ECO:0000256" key="10">
    <source>
        <dbReference type="ARBA" id="ARBA00022917"/>
    </source>
</evidence>
<name>A0A813NVJ3_9BILA</name>
<evidence type="ECO:0000256" key="1">
    <source>
        <dbReference type="ARBA" id="ARBA00004123"/>
    </source>
</evidence>
<evidence type="ECO:0000256" key="13">
    <source>
        <dbReference type="ARBA" id="ARBA00048400"/>
    </source>
</evidence>
<evidence type="ECO:0000313" key="19">
    <source>
        <dbReference type="Proteomes" id="UP000663829"/>
    </source>
</evidence>
<dbReference type="EMBL" id="CAJOBC010000023">
    <property type="protein sequence ID" value="CAF3520480.1"/>
    <property type="molecule type" value="Genomic_DNA"/>
</dbReference>
<keyword evidence="9 14" id="KW-0694">RNA-binding</keyword>
<dbReference type="GO" id="GO:0005634">
    <property type="term" value="C:nucleus"/>
    <property type="evidence" value="ECO:0007669"/>
    <property type="project" value="UniProtKB-SubCell"/>
</dbReference>
<evidence type="ECO:0000313" key="18">
    <source>
        <dbReference type="EMBL" id="CAF3520480.1"/>
    </source>
</evidence>
<dbReference type="InterPro" id="IPR002307">
    <property type="entry name" value="Tyr-tRNA-ligase"/>
</dbReference>
<keyword evidence="10 15" id="KW-0648">Protein biosynthesis</keyword>
<keyword evidence="4" id="KW-0963">Cytoplasm</keyword>
<dbReference type="InterPro" id="IPR002305">
    <property type="entry name" value="aa-tRNA-synth_Ic"/>
</dbReference>
<proteinExistence type="inferred from homology"/>
<evidence type="ECO:0000256" key="5">
    <source>
        <dbReference type="ARBA" id="ARBA00022555"/>
    </source>
</evidence>
<keyword evidence="12" id="KW-0539">Nucleus</keyword>
<dbReference type="PANTHER" id="PTHR46264:SF4">
    <property type="entry name" value="TYROSINE--TRNA LIGASE, CYTOPLASMIC"/>
    <property type="match status" value="1"/>
</dbReference>
<keyword evidence="5 14" id="KW-0820">tRNA-binding</keyword>
<evidence type="ECO:0000256" key="12">
    <source>
        <dbReference type="ARBA" id="ARBA00023242"/>
    </source>
</evidence>
<dbReference type="PROSITE" id="PS50886">
    <property type="entry name" value="TRBD"/>
    <property type="match status" value="1"/>
</dbReference>
<evidence type="ECO:0000256" key="15">
    <source>
        <dbReference type="RuleBase" id="RU361234"/>
    </source>
</evidence>
<dbReference type="AlphaFoldDB" id="A0A813NVJ3"/>
<comment type="similarity">
    <text evidence="3 15">Belongs to the class-I aminoacyl-tRNA synthetase family.</text>
</comment>